<feature type="domain" description="Spore protein YkvP/CgeB glycosyl transferase-like" evidence="1">
    <location>
        <begin position="194"/>
        <end position="340"/>
    </location>
</feature>
<organism evidence="2 3">
    <name type="scientific">Protofrankia coriariae</name>
    <dbReference type="NCBI Taxonomy" id="1562887"/>
    <lineage>
        <taxon>Bacteria</taxon>
        <taxon>Bacillati</taxon>
        <taxon>Actinomycetota</taxon>
        <taxon>Actinomycetes</taxon>
        <taxon>Frankiales</taxon>
        <taxon>Frankiaceae</taxon>
        <taxon>Protofrankia</taxon>
    </lineage>
</organism>
<reference evidence="2 3" key="1">
    <citation type="submission" date="2014-12" db="EMBL/GenBank/DDBJ databases">
        <title>Frankia sp. BMG5.1 draft genome.</title>
        <authorList>
            <person name="Gtari M."/>
            <person name="Ghodhbane-Gtari F."/>
            <person name="Nouioui I."/>
            <person name="Ktari A."/>
            <person name="Hezbri K."/>
            <person name="Mimouni W."/>
            <person name="Sbissi I."/>
            <person name="Ayari A."/>
            <person name="Yamanaka T."/>
            <person name="Normand P."/>
            <person name="Tisa L.S."/>
            <person name="Boudabous A."/>
        </authorList>
    </citation>
    <scope>NUCLEOTIDE SEQUENCE [LARGE SCALE GENOMIC DNA]</scope>
    <source>
        <strain evidence="2 3">BMG5.1</strain>
    </source>
</reference>
<protein>
    <recommendedName>
        <fullName evidence="1">Spore protein YkvP/CgeB glycosyl transferase-like domain-containing protein</fullName>
    </recommendedName>
</protein>
<gene>
    <name evidence="2" type="ORF">FrCorBMG51_07950</name>
</gene>
<dbReference type="RefSeq" id="WP_047222430.1">
    <property type="nucleotide sequence ID" value="NZ_JWIO01000009.1"/>
</dbReference>
<dbReference type="SUPFAM" id="SSF53756">
    <property type="entry name" value="UDP-Glycosyltransferase/glycogen phosphorylase"/>
    <property type="match status" value="1"/>
</dbReference>
<dbReference type="Proteomes" id="UP000035425">
    <property type="component" value="Unassembled WGS sequence"/>
</dbReference>
<keyword evidence="3" id="KW-1185">Reference proteome</keyword>
<accession>A0ABR5F5D8</accession>
<dbReference type="Pfam" id="PF13524">
    <property type="entry name" value="Glyco_trans_1_2"/>
    <property type="match status" value="1"/>
</dbReference>
<proteinExistence type="predicted"/>
<dbReference type="InterPro" id="IPR055259">
    <property type="entry name" value="YkvP/CgeB_Glyco_trans-like"/>
</dbReference>
<evidence type="ECO:0000313" key="2">
    <source>
        <dbReference type="EMBL" id="KLL11941.1"/>
    </source>
</evidence>
<evidence type="ECO:0000313" key="3">
    <source>
        <dbReference type="Proteomes" id="UP000035425"/>
    </source>
</evidence>
<name>A0ABR5F5D8_9ACTN</name>
<evidence type="ECO:0000259" key="1">
    <source>
        <dbReference type="Pfam" id="PF13524"/>
    </source>
</evidence>
<dbReference type="EMBL" id="JWIO01000009">
    <property type="protein sequence ID" value="KLL11941.1"/>
    <property type="molecule type" value="Genomic_DNA"/>
</dbReference>
<sequence>MTTPDPAYSQAARGKPLRVGVIGPSQPDDFGDNIRHCLSALGVEAHALGPTVPRVRGRYATACLTTARRGIAWFDNQLQRRLVSRVADLDLDVVVSVDGRLLPSAVEAMRRQGARVCLWFPDGVANLDRQLMVLGAYDAVFFKEPVLATRGAKVLGLPAYYLPEACNPTWHLPPADVVDQPYLAVVGNVYGTRARLLSRLLDQNVPIRIYGPPIPRWLTDRRLAAAHTGRYVVREEKARIFRGAVGVLNNLHPGEVDGVNCRLFEATACGAAVICEERKVLPELFDVDREVLTFATFERLLAHVRRLIAEPAYGRAIGDAASARSLSDHTYQIRLTRMLEILV</sequence>
<comment type="caution">
    <text evidence="2">The sequence shown here is derived from an EMBL/GenBank/DDBJ whole genome shotgun (WGS) entry which is preliminary data.</text>
</comment>